<dbReference type="PANTHER" id="PTHR32401:SF16">
    <property type="entry name" value="CONCANAVALIN A-LIKE LECTIN FAMILY PROTEIN"/>
    <property type="match status" value="1"/>
</dbReference>
<evidence type="ECO:0000256" key="2">
    <source>
        <dbReference type="ARBA" id="ARBA00022734"/>
    </source>
</evidence>
<evidence type="ECO:0000256" key="4">
    <source>
        <dbReference type="SAM" id="SignalP"/>
    </source>
</evidence>
<feature type="signal peptide" evidence="4">
    <location>
        <begin position="1"/>
        <end position="25"/>
    </location>
</feature>
<keyword evidence="4" id="KW-0732">Signal</keyword>
<dbReference type="Pfam" id="PF00139">
    <property type="entry name" value="Lectin_legB"/>
    <property type="match status" value="1"/>
</dbReference>
<name>A0AA89B926_9ASTE</name>
<dbReference type="GO" id="GO:0030246">
    <property type="term" value="F:carbohydrate binding"/>
    <property type="evidence" value="ECO:0007669"/>
    <property type="project" value="UniProtKB-KW"/>
</dbReference>
<sequence length="344" mass="38084">MAAFSSSRYFTTLFFLLIYFKTLSAYTNASFSFKNFGKDSNFVSLLAFYGNAKVTSNGLSLQISDSSVSGPGRVIYKKPIKLVEGNGRGTVSFSMNFSFSMSPKNGDGLAFVMVPVGIPLNVFGNGSFGLSGNRRLGVLGVEFDTRVGDRYGNGNGNLVFVKVGKVFSKNLVLNNGGRLQAWIDYEAGSKQLGIRLCRLGETRPVDPLLWYPIDLSRMWKEQVIIGLSSLSGNSSQKCNLYSWSFKLRQSPNWMHSQPLDPEPFLEKTKAPIGRKRSDCLLKILAALTFGIGCGALGASITLFAWKIFWNKRPVMPEEYAVHPVEFEYKKFRVAVDEAIKNGKT</sequence>
<dbReference type="Proteomes" id="UP001188597">
    <property type="component" value="Unassembled WGS sequence"/>
</dbReference>
<comment type="caution">
    <text evidence="6">The sequence shown here is derived from an EMBL/GenBank/DDBJ whole genome shotgun (WGS) entry which is preliminary data.</text>
</comment>
<keyword evidence="7" id="KW-1185">Reference proteome</keyword>
<keyword evidence="3" id="KW-1133">Transmembrane helix</keyword>
<protein>
    <recommendedName>
        <fullName evidence="5">Legume lectin domain-containing protein</fullName>
    </recommendedName>
</protein>
<keyword evidence="3" id="KW-0472">Membrane</keyword>
<keyword evidence="3" id="KW-0812">Transmembrane</keyword>
<evidence type="ECO:0000256" key="1">
    <source>
        <dbReference type="ARBA" id="ARBA00007606"/>
    </source>
</evidence>
<accession>A0AA89B926</accession>
<evidence type="ECO:0000313" key="7">
    <source>
        <dbReference type="Proteomes" id="UP001188597"/>
    </source>
</evidence>
<dbReference type="EMBL" id="JAVXUP010000308">
    <property type="protein sequence ID" value="KAK3031348.1"/>
    <property type="molecule type" value="Genomic_DNA"/>
</dbReference>
<feature type="domain" description="Legume lectin" evidence="5">
    <location>
        <begin position="29"/>
        <end position="259"/>
    </location>
</feature>
<feature type="chain" id="PRO_5041634139" description="Legume lectin domain-containing protein" evidence="4">
    <location>
        <begin position="26"/>
        <end position="344"/>
    </location>
</feature>
<feature type="transmembrane region" description="Helical" evidence="3">
    <location>
        <begin position="283"/>
        <end position="305"/>
    </location>
</feature>
<dbReference type="PANTHER" id="PTHR32401">
    <property type="entry name" value="CONCANAVALIN A-LIKE LECTIN FAMILY PROTEIN"/>
    <property type="match status" value="1"/>
</dbReference>
<dbReference type="CDD" id="cd06899">
    <property type="entry name" value="lectin_legume_LecRK_Arcelin_ConA"/>
    <property type="match status" value="1"/>
</dbReference>
<dbReference type="InterPro" id="IPR013320">
    <property type="entry name" value="ConA-like_dom_sf"/>
</dbReference>
<dbReference type="InterPro" id="IPR050258">
    <property type="entry name" value="Leguminous_Lectin"/>
</dbReference>
<dbReference type="InterPro" id="IPR001220">
    <property type="entry name" value="Legume_lectin_dom"/>
</dbReference>
<reference evidence="6" key="1">
    <citation type="submission" date="2022-12" db="EMBL/GenBank/DDBJ databases">
        <title>Draft genome assemblies for two species of Escallonia (Escalloniales).</title>
        <authorList>
            <person name="Chanderbali A."/>
            <person name="Dervinis C."/>
            <person name="Anghel I."/>
            <person name="Soltis D."/>
            <person name="Soltis P."/>
            <person name="Zapata F."/>
        </authorList>
    </citation>
    <scope>NUCLEOTIDE SEQUENCE</scope>
    <source>
        <strain evidence="6">UCBG64.0493</strain>
        <tissue evidence="6">Leaf</tissue>
    </source>
</reference>
<evidence type="ECO:0000256" key="3">
    <source>
        <dbReference type="SAM" id="Phobius"/>
    </source>
</evidence>
<evidence type="ECO:0000259" key="5">
    <source>
        <dbReference type="Pfam" id="PF00139"/>
    </source>
</evidence>
<comment type="similarity">
    <text evidence="1">Belongs to the leguminous lectin family.</text>
</comment>
<dbReference type="Gene3D" id="2.60.120.200">
    <property type="match status" value="1"/>
</dbReference>
<dbReference type="AlphaFoldDB" id="A0AA89B926"/>
<gene>
    <name evidence="6" type="ORF">RJ639_036056</name>
</gene>
<organism evidence="6 7">
    <name type="scientific">Escallonia herrerae</name>
    <dbReference type="NCBI Taxonomy" id="1293975"/>
    <lineage>
        <taxon>Eukaryota</taxon>
        <taxon>Viridiplantae</taxon>
        <taxon>Streptophyta</taxon>
        <taxon>Embryophyta</taxon>
        <taxon>Tracheophyta</taxon>
        <taxon>Spermatophyta</taxon>
        <taxon>Magnoliopsida</taxon>
        <taxon>eudicotyledons</taxon>
        <taxon>Gunneridae</taxon>
        <taxon>Pentapetalae</taxon>
        <taxon>asterids</taxon>
        <taxon>campanulids</taxon>
        <taxon>Escalloniales</taxon>
        <taxon>Escalloniaceae</taxon>
        <taxon>Escallonia</taxon>
    </lineage>
</organism>
<evidence type="ECO:0000313" key="6">
    <source>
        <dbReference type="EMBL" id="KAK3031348.1"/>
    </source>
</evidence>
<keyword evidence="2" id="KW-0430">Lectin</keyword>
<proteinExistence type="inferred from homology"/>
<dbReference type="SUPFAM" id="SSF49899">
    <property type="entry name" value="Concanavalin A-like lectins/glucanases"/>
    <property type="match status" value="1"/>
</dbReference>